<evidence type="ECO:0000313" key="2">
    <source>
        <dbReference type="EMBL" id="EAZ21737.1"/>
    </source>
</evidence>
<feature type="compositionally biased region" description="Pro residues" evidence="1">
    <location>
        <begin position="54"/>
        <end position="63"/>
    </location>
</feature>
<accession>A3A348</accession>
<gene>
    <name evidence="2" type="ORF">OsJ_05373</name>
</gene>
<reference evidence="2" key="2">
    <citation type="submission" date="2008-12" db="EMBL/GenBank/DDBJ databases">
        <title>Improved gene annotation of the rice (Oryza sativa) genomes.</title>
        <authorList>
            <person name="Wang J."/>
            <person name="Li R."/>
            <person name="Fan W."/>
            <person name="Huang Q."/>
            <person name="Zhang J."/>
            <person name="Zhou Y."/>
            <person name="Hu Y."/>
            <person name="Zi S."/>
            <person name="Li J."/>
            <person name="Ni P."/>
            <person name="Zheng H."/>
            <person name="Zhang Y."/>
            <person name="Zhao M."/>
            <person name="Hao Q."/>
            <person name="McDermott J."/>
            <person name="Samudrala R."/>
            <person name="Kristiansen K."/>
            <person name="Wong G.K.-S."/>
        </authorList>
    </citation>
    <scope>NUCLEOTIDE SEQUENCE</scope>
</reference>
<organism evidence="2">
    <name type="scientific">Oryza sativa subsp. japonica</name>
    <name type="common">Rice</name>
    <dbReference type="NCBI Taxonomy" id="39947"/>
    <lineage>
        <taxon>Eukaryota</taxon>
        <taxon>Viridiplantae</taxon>
        <taxon>Streptophyta</taxon>
        <taxon>Embryophyta</taxon>
        <taxon>Tracheophyta</taxon>
        <taxon>Spermatophyta</taxon>
        <taxon>Magnoliopsida</taxon>
        <taxon>Liliopsida</taxon>
        <taxon>Poales</taxon>
        <taxon>Poaceae</taxon>
        <taxon>BOP clade</taxon>
        <taxon>Oryzoideae</taxon>
        <taxon>Oryzeae</taxon>
        <taxon>Oryzinae</taxon>
        <taxon>Oryza</taxon>
        <taxon>Oryza sativa</taxon>
    </lineage>
</organism>
<evidence type="ECO:0000256" key="1">
    <source>
        <dbReference type="SAM" id="MobiDB-lite"/>
    </source>
</evidence>
<dbReference type="AlphaFoldDB" id="A3A348"/>
<feature type="compositionally biased region" description="Low complexity" evidence="1">
    <location>
        <begin position="43"/>
        <end position="53"/>
    </location>
</feature>
<dbReference type="PANTHER" id="PTHR35161">
    <property type="entry name" value="OS02G0303100 PROTEIN"/>
    <property type="match status" value="1"/>
</dbReference>
<dbReference type="Proteomes" id="UP000007752">
    <property type="component" value="Chromosome 2"/>
</dbReference>
<dbReference type="EMBL" id="CM000139">
    <property type="protein sequence ID" value="EAZ21737.1"/>
    <property type="molecule type" value="Genomic_DNA"/>
</dbReference>
<feature type="region of interest" description="Disordered" evidence="1">
    <location>
        <begin position="43"/>
        <end position="83"/>
    </location>
</feature>
<dbReference type="PANTHER" id="PTHR35161:SF4">
    <property type="entry name" value="OS02G0303100 PROTEIN"/>
    <property type="match status" value="1"/>
</dbReference>
<proteinExistence type="predicted"/>
<protein>
    <submittedName>
        <fullName evidence="2">Uncharacterized protein</fullName>
    </submittedName>
</protein>
<reference evidence="2" key="1">
    <citation type="journal article" date="2005" name="PLoS Biol.">
        <title>The genomes of Oryza sativa: a history of duplications.</title>
        <authorList>
            <person name="Yu J."/>
            <person name="Wang J."/>
            <person name="Lin W."/>
            <person name="Li S."/>
            <person name="Li H."/>
            <person name="Zhou J."/>
            <person name="Ni P."/>
            <person name="Dong W."/>
            <person name="Hu S."/>
            <person name="Zeng C."/>
            <person name="Zhang J."/>
            <person name="Zhang Y."/>
            <person name="Li R."/>
            <person name="Xu Z."/>
            <person name="Li S."/>
            <person name="Li X."/>
            <person name="Zheng H."/>
            <person name="Cong L."/>
            <person name="Lin L."/>
            <person name="Yin J."/>
            <person name="Geng J."/>
            <person name="Li G."/>
            <person name="Shi J."/>
            <person name="Liu J."/>
            <person name="Lv H."/>
            <person name="Li J."/>
            <person name="Wang J."/>
            <person name="Deng Y."/>
            <person name="Ran L."/>
            <person name="Shi X."/>
            <person name="Wang X."/>
            <person name="Wu Q."/>
            <person name="Li C."/>
            <person name="Ren X."/>
            <person name="Wang J."/>
            <person name="Wang X."/>
            <person name="Li D."/>
            <person name="Liu D."/>
            <person name="Zhang X."/>
            <person name="Ji Z."/>
            <person name="Zhao W."/>
            <person name="Sun Y."/>
            <person name="Zhang Z."/>
            <person name="Bao J."/>
            <person name="Han Y."/>
            <person name="Dong L."/>
            <person name="Ji J."/>
            <person name="Chen P."/>
            <person name="Wu S."/>
            <person name="Liu J."/>
            <person name="Xiao Y."/>
            <person name="Bu D."/>
            <person name="Tan J."/>
            <person name="Yang L."/>
            <person name="Ye C."/>
            <person name="Zhang J."/>
            <person name="Xu J."/>
            <person name="Zhou Y."/>
            <person name="Yu Y."/>
            <person name="Zhang B."/>
            <person name="Zhuang S."/>
            <person name="Wei H."/>
            <person name="Liu B."/>
            <person name="Lei M."/>
            <person name="Yu H."/>
            <person name="Li Y."/>
            <person name="Xu H."/>
            <person name="Wei S."/>
            <person name="He X."/>
            <person name="Fang L."/>
            <person name="Zhang Z."/>
            <person name="Zhang Y."/>
            <person name="Huang X."/>
            <person name="Su Z."/>
            <person name="Tong W."/>
            <person name="Li J."/>
            <person name="Tong Z."/>
            <person name="Li S."/>
            <person name="Ye J."/>
            <person name="Wang L."/>
            <person name="Fang L."/>
            <person name="Lei T."/>
            <person name="Chen C."/>
            <person name="Chen H."/>
            <person name="Xu Z."/>
            <person name="Li H."/>
            <person name="Huang H."/>
            <person name="Zhang F."/>
            <person name="Xu H."/>
            <person name="Li N."/>
            <person name="Zhao C."/>
            <person name="Li S."/>
            <person name="Dong L."/>
            <person name="Huang Y."/>
            <person name="Li L."/>
            <person name="Xi Y."/>
            <person name="Qi Q."/>
            <person name="Li W."/>
            <person name="Zhang B."/>
            <person name="Hu W."/>
            <person name="Zhang Y."/>
            <person name="Tian X."/>
            <person name="Jiao Y."/>
            <person name="Liang X."/>
            <person name="Jin J."/>
            <person name="Gao L."/>
            <person name="Zheng W."/>
            <person name="Hao B."/>
            <person name="Liu S."/>
            <person name="Wang W."/>
            <person name="Yuan L."/>
            <person name="Cao M."/>
            <person name="McDermott J."/>
            <person name="Samudrala R."/>
            <person name="Wang J."/>
            <person name="Wong G.K."/>
            <person name="Yang H."/>
        </authorList>
    </citation>
    <scope>NUCLEOTIDE SEQUENCE [LARGE SCALE GENOMIC DNA]</scope>
</reference>
<sequence length="406" mass="46361">MATPRFKEEDLGLRVISLGKCSRHLVHAPRSAWFMLHAPSRRSFSTSASSSPCTSPPAPPETSPPNTSTPAPPAPDVPENSSPPDYDLCSDRCSLGDMLEASYDPVEFVRNFPAVMFSKPKNAPDTLYDRWVFKGWFQSAIRDILSKLEDHHIAGLEFEDINTETMTIACNIDSSEFYPRFNFHGKTRNITFEGQKRNYTQLGSTLEKLIAISASASNVHAYHHQLLTEDAKDLLNKMRHPSLDRFEAYMLRNHPSLLQIEAHASFYLTCFDHLKLLPQKPVENFFKGLPYAVGDQHGDWIAIAHQHPLLSMQLSHGYRISNWSQATYRRDGYCHRTEPGSKYSIVQTHRIYHQYFPRTLPAMMWGMVALRQHKGQRTVDVRFTLNSPVPVFFDKDKVRVDVPLTQ</sequence>
<dbReference type="HOGENOM" id="CLU_536810_0_0_1"/>
<name>A3A348_ORYSJ</name>